<dbReference type="EMBL" id="FPAA01000003">
    <property type="protein sequence ID" value="SFS53007.1"/>
    <property type="molecule type" value="Genomic_DNA"/>
</dbReference>
<evidence type="ECO:0000256" key="4">
    <source>
        <dbReference type="ARBA" id="ARBA00023136"/>
    </source>
</evidence>
<gene>
    <name evidence="7" type="ORF">SAMN05444972_103213</name>
</gene>
<evidence type="ECO:0000256" key="3">
    <source>
        <dbReference type="ARBA" id="ARBA00022989"/>
    </source>
</evidence>
<reference evidence="8" key="1">
    <citation type="submission" date="2016-10" db="EMBL/GenBank/DDBJ databases">
        <authorList>
            <person name="Varghese N."/>
            <person name="Submissions S."/>
        </authorList>
    </citation>
    <scope>NUCLEOTIDE SEQUENCE [LARGE SCALE GENOMIC DNA]</scope>
    <source>
        <strain evidence="8">DSM 45789</strain>
    </source>
</reference>
<dbReference type="RefSeq" id="WP_091835031.1">
    <property type="nucleotide sequence ID" value="NZ_FPAA01000003.1"/>
</dbReference>
<dbReference type="InterPro" id="IPR007829">
    <property type="entry name" value="TM2"/>
</dbReference>
<proteinExistence type="predicted"/>
<sequence length="106" mass="12500">MDNNIQLKQQLTPDQLQMLHGELEMRKKSKVVMYLLWIFMSTFGAHRFYLGDTGYAVAMLFFGWLTLFLWPLIDVFFIGKRIDEKNTQLELEIISQIRANQQPQSA</sequence>
<keyword evidence="4 5" id="KW-0472">Membrane</keyword>
<keyword evidence="8" id="KW-1185">Reference proteome</keyword>
<evidence type="ECO:0000256" key="1">
    <source>
        <dbReference type="ARBA" id="ARBA00004141"/>
    </source>
</evidence>
<keyword evidence="3 5" id="KW-1133">Transmembrane helix</keyword>
<feature type="transmembrane region" description="Helical" evidence="5">
    <location>
        <begin position="31"/>
        <end position="49"/>
    </location>
</feature>
<evidence type="ECO:0000256" key="5">
    <source>
        <dbReference type="SAM" id="Phobius"/>
    </source>
</evidence>
<feature type="transmembrane region" description="Helical" evidence="5">
    <location>
        <begin position="55"/>
        <end position="78"/>
    </location>
</feature>
<evidence type="ECO:0000313" key="7">
    <source>
        <dbReference type="EMBL" id="SFS53007.1"/>
    </source>
</evidence>
<dbReference type="OrthoDB" id="2004788at2"/>
<comment type="subcellular location">
    <subcellularLocation>
        <location evidence="1">Membrane</location>
        <topology evidence="1">Multi-pass membrane protein</topology>
    </subcellularLocation>
</comment>
<name>A0A1I6QKI7_9BACL</name>
<accession>A0A1I6QKI7</accession>
<dbReference type="Pfam" id="PF05154">
    <property type="entry name" value="TM2"/>
    <property type="match status" value="1"/>
</dbReference>
<dbReference type="GO" id="GO:0016020">
    <property type="term" value="C:membrane"/>
    <property type="evidence" value="ECO:0007669"/>
    <property type="project" value="UniProtKB-SubCell"/>
</dbReference>
<protein>
    <submittedName>
        <fullName evidence="7">TM2 domain-containing protein</fullName>
    </submittedName>
</protein>
<dbReference type="Proteomes" id="UP000198660">
    <property type="component" value="Unassembled WGS sequence"/>
</dbReference>
<evidence type="ECO:0000313" key="8">
    <source>
        <dbReference type="Proteomes" id="UP000198660"/>
    </source>
</evidence>
<evidence type="ECO:0000256" key="2">
    <source>
        <dbReference type="ARBA" id="ARBA00022692"/>
    </source>
</evidence>
<feature type="domain" description="TM2" evidence="6">
    <location>
        <begin position="27"/>
        <end position="76"/>
    </location>
</feature>
<organism evidence="7 8">
    <name type="scientific">Marininema halotolerans</name>
    <dbReference type="NCBI Taxonomy" id="1155944"/>
    <lineage>
        <taxon>Bacteria</taxon>
        <taxon>Bacillati</taxon>
        <taxon>Bacillota</taxon>
        <taxon>Bacilli</taxon>
        <taxon>Bacillales</taxon>
        <taxon>Thermoactinomycetaceae</taxon>
        <taxon>Marininema</taxon>
    </lineage>
</organism>
<evidence type="ECO:0000259" key="6">
    <source>
        <dbReference type="Pfam" id="PF05154"/>
    </source>
</evidence>
<keyword evidence="2 5" id="KW-0812">Transmembrane</keyword>
<dbReference type="AlphaFoldDB" id="A0A1I6QKI7"/>